<gene>
    <name evidence="2" type="primary">Ccdc180_0</name>
    <name evidence="2" type="ORF">ZAPATR_R02809</name>
</gene>
<feature type="domain" description="DUF4456" evidence="1">
    <location>
        <begin position="2"/>
        <end position="87"/>
    </location>
</feature>
<feature type="non-terminal residue" evidence="2">
    <location>
        <position position="1"/>
    </location>
</feature>
<sequence length="87" mass="10270">DLPETFERCAEILKQNLLSYQRQTDHYYDSCLSEFQNQVRLLEKELPRVSQVAAESLLKEHEQKLSSSTAQIRHCFNKELEGWENAK</sequence>
<evidence type="ECO:0000313" key="3">
    <source>
        <dbReference type="Proteomes" id="UP000557426"/>
    </source>
</evidence>
<evidence type="ECO:0000259" key="1">
    <source>
        <dbReference type="Pfam" id="PF14644"/>
    </source>
</evidence>
<dbReference type="EMBL" id="VZTU01030169">
    <property type="protein sequence ID" value="NXT84255.1"/>
    <property type="molecule type" value="Genomic_DNA"/>
</dbReference>
<dbReference type="Pfam" id="PF14644">
    <property type="entry name" value="DUF4456"/>
    <property type="match status" value="1"/>
</dbReference>
<dbReference type="Proteomes" id="UP000557426">
    <property type="component" value="Unassembled WGS sequence"/>
</dbReference>
<accession>A0A7L3FX60</accession>
<dbReference type="AlphaFoldDB" id="A0A7L3FX60"/>
<keyword evidence="3" id="KW-1185">Reference proteome</keyword>
<comment type="caution">
    <text evidence="2">The sequence shown here is derived from an EMBL/GenBank/DDBJ whole genome shotgun (WGS) entry which is preliminary data.</text>
</comment>
<protein>
    <submittedName>
        <fullName evidence="2">CC180 protein</fullName>
    </submittedName>
</protein>
<proteinExistence type="predicted"/>
<organism evidence="2 3">
    <name type="scientific">Zapornia atra</name>
    <name type="common">Henderson crake</name>
    <dbReference type="NCBI Taxonomy" id="2585822"/>
    <lineage>
        <taxon>Eukaryota</taxon>
        <taxon>Metazoa</taxon>
        <taxon>Chordata</taxon>
        <taxon>Craniata</taxon>
        <taxon>Vertebrata</taxon>
        <taxon>Euteleostomi</taxon>
        <taxon>Archelosauria</taxon>
        <taxon>Archosauria</taxon>
        <taxon>Dinosauria</taxon>
        <taxon>Saurischia</taxon>
        <taxon>Theropoda</taxon>
        <taxon>Coelurosauria</taxon>
        <taxon>Aves</taxon>
        <taxon>Neognathae</taxon>
        <taxon>Neoaves</taxon>
        <taxon>Gruiformes</taxon>
        <taxon>Rallidae</taxon>
        <taxon>Zapornia</taxon>
    </lineage>
</organism>
<feature type="non-terminal residue" evidence="2">
    <location>
        <position position="87"/>
    </location>
</feature>
<name>A0A7L3FX60_9GRUI</name>
<dbReference type="InterPro" id="IPR027914">
    <property type="entry name" value="DUF4456"/>
</dbReference>
<reference evidence="2 3" key="1">
    <citation type="submission" date="2019-09" db="EMBL/GenBank/DDBJ databases">
        <title>Bird 10,000 Genomes (B10K) Project - Family phase.</title>
        <authorList>
            <person name="Zhang G."/>
        </authorList>
    </citation>
    <scope>NUCLEOTIDE SEQUENCE [LARGE SCALE GENOMIC DNA]</scope>
    <source>
        <strain evidence="2">B10K-DU-011-47</strain>
        <tissue evidence="2">Mixed tissue sample</tissue>
    </source>
</reference>
<evidence type="ECO:0000313" key="2">
    <source>
        <dbReference type="EMBL" id="NXT84255.1"/>
    </source>
</evidence>